<evidence type="ECO:0000313" key="2">
    <source>
        <dbReference type="Proteomes" id="UP000288805"/>
    </source>
</evidence>
<dbReference type="EMBL" id="QGNW01002284">
    <property type="protein sequence ID" value="RVW21561.1"/>
    <property type="molecule type" value="Genomic_DNA"/>
</dbReference>
<gene>
    <name evidence="1" type="ORF">CK203_109649</name>
</gene>
<sequence length="225" mass="24722">MTFSQLGMPLSPTFQKLMEGGLLTQLAPKPVPQPVPLCFRMDLHSMCNHEPSTGSLYACSATTPGGIHHIDFVEDDNIHMLSWDDGLPESIVPFKLTPIASLTMAHQSPSVPLILWPEDDDSEIRVKTTTTPKGLIHMMMADRATCIVFSDDDLPPEGSNQTPPLYITVGCSGHRVSSVLLDNGSTLNVYLLAIVITLGYAPLDFVPLHRRPKHMIALRGRSWVL</sequence>
<comment type="caution">
    <text evidence="1">The sequence shown here is derived from an EMBL/GenBank/DDBJ whole genome shotgun (WGS) entry which is preliminary data.</text>
</comment>
<protein>
    <submittedName>
        <fullName evidence="1">Uncharacterized protein</fullName>
    </submittedName>
</protein>
<proteinExistence type="predicted"/>
<evidence type="ECO:0000313" key="1">
    <source>
        <dbReference type="EMBL" id="RVW21561.1"/>
    </source>
</evidence>
<name>A0A438CEC9_VITVI</name>
<accession>A0A438CEC9</accession>
<dbReference type="Proteomes" id="UP000288805">
    <property type="component" value="Unassembled WGS sequence"/>
</dbReference>
<dbReference type="AlphaFoldDB" id="A0A438CEC9"/>
<organism evidence="1 2">
    <name type="scientific">Vitis vinifera</name>
    <name type="common">Grape</name>
    <dbReference type="NCBI Taxonomy" id="29760"/>
    <lineage>
        <taxon>Eukaryota</taxon>
        <taxon>Viridiplantae</taxon>
        <taxon>Streptophyta</taxon>
        <taxon>Embryophyta</taxon>
        <taxon>Tracheophyta</taxon>
        <taxon>Spermatophyta</taxon>
        <taxon>Magnoliopsida</taxon>
        <taxon>eudicotyledons</taxon>
        <taxon>Gunneridae</taxon>
        <taxon>Pentapetalae</taxon>
        <taxon>rosids</taxon>
        <taxon>Vitales</taxon>
        <taxon>Vitaceae</taxon>
        <taxon>Viteae</taxon>
        <taxon>Vitis</taxon>
    </lineage>
</organism>
<reference evidence="1 2" key="1">
    <citation type="journal article" date="2018" name="PLoS Genet.">
        <title>Population sequencing reveals clonal diversity and ancestral inbreeding in the grapevine cultivar Chardonnay.</title>
        <authorList>
            <person name="Roach M.J."/>
            <person name="Johnson D.L."/>
            <person name="Bohlmann J."/>
            <person name="van Vuuren H.J."/>
            <person name="Jones S.J."/>
            <person name="Pretorius I.S."/>
            <person name="Schmidt S.A."/>
            <person name="Borneman A.R."/>
        </authorList>
    </citation>
    <scope>NUCLEOTIDE SEQUENCE [LARGE SCALE GENOMIC DNA]</scope>
    <source>
        <strain evidence="2">cv. Chardonnay</strain>
        <tissue evidence="1">Leaf</tissue>
    </source>
</reference>